<evidence type="ECO:0000313" key="1">
    <source>
        <dbReference type="EMBL" id="MBN8204908.1"/>
    </source>
</evidence>
<dbReference type="AlphaFoldDB" id="A0A939IUR6"/>
<dbReference type="Proteomes" id="UP000664385">
    <property type="component" value="Unassembled WGS sequence"/>
</dbReference>
<organism evidence="1 2">
    <name type="scientific">Microbacterium esteraromaticum</name>
    <dbReference type="NCBI Taxonomy" id="57043"/>
    <lineage>
        <taxon>Bacteria</taxon>
        <taxon>Bacillati</taxon>
        <taxon>Actinomycetota</taxon>
        <taxon>Actinomycetes</taxon>
        <taxon>Micrococcales</taxon>
        <taxon>Microbacteriaceae</taxon>
        <taxon>Microbacterium</taxon>
    </lineage>
</organism>
<protein>
    <submittedName>
        <fullName evidence="1">Alpha/beta fold hydrolase</fullName>
    </submittedName>
</protein>
<reference evidence="1" key="1">
    <citation type="submission" date="2020-12" db="EMBL/GenBank/DDBJ databases">
        <title>PHA producing bacteria isolated from mangrove.</title>
        <authorList>
            <person name="Zheng W."/>
            <person name="Yu S."/>
            <person name="Huang Y."/>
        </authorList>
    </citation>
    <scope>NUCLEOTIDE SEQUENCE</scope>
    <source>
        <strain evidence="1">GN8-5</strain>
    </source>
</reference>
<dbReference type="GO" id="GO:0016787">
    <property type="term" value="F:hydrolase activity"/>
    <property type="evidence" value="ECO:0007669"/>
    <property type="project" value="UniProtKB-KW"/>
</dbReference>
<dbReference type="InterPro" id="IPR029058">
    <property type="entry name" value="AB_hydrolase_fold"/>
</dbReference>
<proteinExistence type="predicted"/>
<keyword evidence="1" id="KW-0378">Hydrolase</keyword>
<name>A0A939IUR6_9MICO</name>
<comment type="caution">
    <text evidence="1">The sequence shown here is derived from an EMBL/GenBank/DDBJ whole genome shotgun (WGS) entry which is preliminary data.</text>
</comment>
<dbReference type="Gene3D" id="3.40.50.1820">
    <property type="entry name" value="alpha/beta hydrolase"/>
    <property type="match status" value="1"/>
</dbReference>
<sequence>MDANVASLAALSPRNSVVFAHSAGAVPVFLAVQARQIAARALVLVEPALYDVARGVPVIEDHIDAITRARALSRSGDLFGYWSIVRPLMFGGPADRSRWDEERETAARFEAKQPPWGFGVASSAIVGVPTLVITGGWNAEYETIAGVLIEEGATHVQLRGVNHRPQDHSGFADTVERFLAGV</sequence>
<dbReference type="RefSeq" id="WP_206822695.1">
    <property type="nucleotide sequence ID" value="NZ_JAEMWU010000001.1"/>
</dbReference>
<accession>A0A939IUR6</accession>
<dbReference type="SUPFAM" id="SSF53474">
    <property type="entry name" value="alpha/beta-Hydrolases"/>
    <property type="match status" value="1"/>
</dbReference>
<gene>
    <name evidence="1" type="ORF">JF543_02920</name>
</gene>
<dbReference type="EMBL" id="JAEMWU010000001">
    <property type="protein sequence ID" value="MBN8204908.1"/>
    <property type="molecule type" value="Genomic_DNA"/>
</dbReference>
<evidence type="ECO:0000313" key="2">
    <source>
        <dbReference type="Proteomes" id="UP000664385"/>
    </source>
</evidence>